<evidence type="ECO:0000256" key="1">
    <source>
        <dbReference type="SAM" id="MobiDB-lite"/>
    </source>
</evidence>
<dbReference type="Proteomes" id="UP000593567">
    <property type="component" value="Unassembled WGS sequence"/>
</dbReference>
<keyword evidence="3" id="KW-1185">Reference proteome</keyword>
<sequence>MSTRTATTTATTTVTTSVSTITTPGSATNVGTGLDTPTLFTRLDKRRSSRIEEQEKQKDVWRYEQEQ</sequence>
<feature type="compositionally biased region" description="Low complexity" evidence="1">
    <location>
        <begin position="1"/>
        <end position="23"/>
    </location>
</feature>
<evidence type="ECO:0000313" key="3">
    <source>
        <dbReference type="Proteomes" id="UP000593567"/>
    </source>
</evidence>
<evidence type="ECO:0000313" key="2">
    <source>
        <dbReference type="EMBL" id="KAF6031856.1"/>
    </source>
</evidence>
<proteinExistence type="predicted"/>
<feature type="compositionally biased region" description="Basic and acidic residues" evidence="1">
    <location>
        <begin position="49"/>
        <end position="67"/>
    </location>
</feature>
<feature type="region of interest" description="Disordered" evidence="1">
    <location>
        <begin position="1"/>
        <end position="67"/>
    </location>
</feature>
<dbReference type="AlphaFoldDB" id="A0A7J7K2P3"/>
<organism evidence="2 3">
    <name type="scientific">Bugula neritina</name>
    <name type="common">Brown bryozoan</name>
    <name type="synonym">Sertularia neritina</name>
    <dbReference type="NCBI Taxonomy" id="10212"/>
    <lineage>
        <taxon>Eukaryota</taxon>
        <taxon>Metazoa</taxon>
        <taxon>Spiralia</taxon>
        <taxon>Lophotrochozoa</taxon>
        <taxon>Bryozoa</taxon>
        <taxon>Gymnolaemata</taxon>
        <taxon>Cheilostomatida</taxon>
        <taxon>Flustrina</taxon>
        <taxon>Buguloidea</taxon>
        <taxon>Bugulidae</taxon>
        <taxon>Bugula</taxon>
    </lineage>
</organism>
<gene>
    <name evidence="2" type="ORF">EB796_009861</name>
</gene>
<dbReference type="EMBL" id="VXIV02001558">
    <property type="protein sequence ID" value="KAF6031856.1"/>
    <property type="molecule type" value="Genomic_DNA"/>
</dbReference>
<reference evidence="2" key="1">
    <citation type="submission" date="2020-06" db="EMBL/GenBank/DDBJ databases">
        <title>Draft genome of Bugula neritina, a colonial animal packing powerful symbionts and potential medicines.</title>
        <authorList>
            <person name="Rayko M."/>
        </authorList>
    </citation>
    <scope>NUCLEOTIDE SEQUENCE [LARGE SCALE GENOMIC DNA]</scope>
    <source>
        <strain evidence="2">Kwan_BN1</strain>
    </source>
</reference>
<name>A0A7J7K2P3_BUGNE</name>
<protein>
    <submittedName>
        <fullName evidence="2">Uncharacterized protein</fullName>
    </submittedName>
</protein>
<comment type="caution">
    <text evidence="2">The sequence shown here is derived from an EMBL/GenBank/DDBJ whole genome shotgun (WGS) entry which is preliminary data.</text>
</comment>
<accession>A0A7J7K2P3</accession>